<comment type="similarity">
    <text evidence="8">Belongs to the RNase Z family.</text>
</comment>
<dbReference type="InterPro" id="IPR001279">
    <property type="entry name" value="Metallo-B-lactamas"/>
</dbReference>
<feature type="binding site" evidence="8">
    <location>
        <position position="71"/>
    </location>
    <ligand>
        <name>Zn(2+)</name>
        <dbReference type="ChEBI" id="CHEBI:29105"/>
        <label>2</label>
        <note>catalytic</note>
    </ligand>
</feature>
<reference evidence="10 11" key="1">
    <citation type="submission" date="2024-07" db="EMBL/GenBank/DDBJ databases">
        <authorList>
            <person name="Thanompreechachai J."/>
            <person name="Duangmal K."/>
        </authorList>
    </citation>
    <scope>NUCLEOTIDE SEQUENCE [LARGE SCALE GENOMIC DNA]</scope>
    <source>
        <strain evidence="10 11">KCTC 19886</strain>
    </source>
</reference>
<keyword evidence="4 8" id="KW-0479">Metal-binding</keyword>
<dbReference type="InterPro" id="IPR013471">
    <property type="entry name" value="RNase_Z/BN"/>
</dbReference>
<feature type="active site" description="Proton acceptor" evidence="8">
    <location>
        <position position="71"/>
    </location>
</feature>
<protein>
    <recommendedName>
        <fullName evidence="8">Ribonuclease Z</fullName>
        <shortName evidence="8">RNase Z</shortName>
        <ecNumber evidence="8">3.1.26.11</ecNumber>
    </recommendedName>
    <alternativeName>
        <fullName evidence="8">tRNA 3 endonuclease</fullName>
    </alternativeName>
    <alternativeName>
        <fullName evidence="8">tRNase Z</fullName>
    </alternativeName>
</protein>
<evidence type="ECO:0000256" key="4">
    <source>
        <dbReference type="ARBA" id="ARBA00022723"/>
    </source>
</evidence>
<comment type="subunit">
    <text evidence="1 8">Homodimer.</text>
</comment>
<dbReference type="SUPFAM" id="SSF56281">
    <property type="entry name" value="Metallo-hydrolase/oxidoreductase"/>
    <property type="match status" value="1"/>
</dbReference>
<keyword evidence="2 8" id="KW-0819">tRNA processing</keyword>
<dbReference type="Pfam" id="PF12706">
    <property type="entry name" value="Lactamase_B_2"/>
    <property type="match status" value="1"/>
</dbReference>
<name>A0ABV3P2S8_9ACTN</name>
<feature type="binding site" evidence="8">
    <location>
        <position position="146"/>
    </location>
    <ligand>
        <name>Zn(2+)</name>
        <dbReference type="ChEBI" id="CHEBI:29105"/>
        <label>1</label>
        <note>catalytic</note>
    </ligand>
</feature>
<evidence type="ECO:0000313" key="11">
    <source>
        <dbReference type="Proteomes" id="UP001555826"/>
    </source>
</evidence>
<keyword evidence="7 8" id="KW-0862">Zinc</keyword>
<dbReference type="Gene3D" id="3.60.15.10">
    <property type="entry name" value="Ribonuclease Z/Hydroxyacylglutathione hydrolase-like"/>
    <property type="match status" value="1"/>
</dbReference>
<evidence type="ECO:0000256" key="7">
    <source>
        <dbReference type="ARBA" id="ARBA00022833"/>
    </source>
</evidence>
<feature type="binding site" evidence="8">
    <location>
        <position position="209"/>
    </location>
    <ligand>
        <name>Zn(2+)</name>
        <dbReference type="ChEBI" id="CHEBI:29105"/>
        <label>1</label>
        <note>catalytic</note>
    </ligand>
</feature>
<dbReference type="CDD" id="cd07717">
    <property type="entry name" value="RNaseZ_ZiPD-like_MBL-fold"/>
    <property type="match status" value="1"/>
</dbReference>
<evidence type="ECO:0000259" key="9">
    <source>
        <dbReference type="SMART" id="SM00849"/>
    </source>
</evidence>
<organism evidence="10 11">
    <name type="scientific">Kineococcus endophyticus</name>
    <dbReference type="NCBI Taxonomy" id="1181883"/>
    <lineage>
        <taxon>Bacteria</taxon>
        <taxon>Bacillati</taxon>
        <taxon>Actinomycetota</taxon>
        <taxon>Actinomycetes</taxon>
        <taxon>Kineosporiales</taxon>
        <taxon>Kineosporiaceae</taxon>
        <taxon>Kineococcus</taxon>
    </lineage>
</organism>
<comment type="function">
    <text evidence="8">Zinc phosphodiesterase, which displays some tRNA 3'-processing endonuclease activity. Probably involved in tRNA maturation, by removing a 3'-trailer from precursor tRNA.</text>
</comment>
<evidence type="ECO:0000313" key="10">
    <source>
        <dbReference type="EMBL" id="MEW9263898.1"/>
    </source>
</evidence>
<evidence type="ECO:0000256" key="3">
    <source>
        <dbReference type="ARBA" id="ARBA00022722"/>
    </source>
</evidence>
<feature type="domain" description="Metallo-beta-lactamase" evidence="9">
    <location>
        <begin position="25"/>
        <end position="216"/>
    </location>
</feature>
<comment type="cofactor">
    <cofactor evidence="8">
        <name>Zn(2+)</name>
        <dbReference type="ChEBI" id="CHEBI:29105"/>
    </cofactor>
    <text evidence="8">Binds 2 Zn(2+) ions.</text>
</comment>
<dbReference type="HAMAP" id="MF_01818">
    <property type="entry name" value="RNase_Z_BN"/>
    <property type="match status" value="1"/>
</dbReference>
<dbReference type="PANTHER" id="PTHR46018:SF2">
    <property type="entry name" value="ZINC PHOSPHODIESTERASE ELAC PROTEIN 1"/>
    <property type="match status" value="1"/>
</dbReference>
<evidence type="ECO:0000256" key="5">
    <source>
        <dbReference type="ARBA" id="ARBA00022759"/>
    </source>
</evidence>
<feature type="binding site" evidence="8">
    <location>
        <position position="69"/>
    </location>
    <ligand>
        <name>Zn(2+)</name>
        <dbReference type="ChEBI" id="CHEBI:29105"/>
        <label>1</label>
        <note>catalytic</note>
    </ligand>
</feature>
<keyword evidence="5 8" id="KW-0255">Endonuclease</keyword>
<keyword evidence="6 8" id="KW-0378">Hydrolase</keyword>
<dbReference type="Proteomes" id="UP001555826">
    <property type="component" value="Unassembled WGS sequence"/>
</dbReference>
<dbReference type="Pfam" id="PF23023">
    <property type="entry name" value="Anti-Pycsar_Apyc1"/>
    <property type="match status" value="1"/>
</dbReference>
<accession>A0ABV3P2S8</accession>
<comment type="caution">
    <text evidence="10">The sequence shown here is derived from an EMBL/GenBank/DDBJ whole genome shotgun (WGS) entry which is preliminary data.</text>
</comment>
<feature type="binding site" evidence="8">
    <location>
        <position position="267"/>
    </location>
    <ligand>
        <name>Zn(2+)</name>
        <dbReference type="ChEBI" id="CHEBI:29105"/>
        <label>2</label>
        <note>catalytic</note>
    </ligand>
</feature>
<comment type="catalytic activity">
    <reaction evidence="8">
        <text>Endonucleolytic cleavage of RNA, removing extra 3' nucleotides from tRNA precursor, generating 3' termini of tRNAs. A 3'-hydroxy group is left at the tRNA terminus and a 5'-phosphoryl group is left at the trailer molecule.</text>
        <dbReference type="EC" id="3.1.26.11"/>
    </reaction>
</comment>
<feature type="binding site" evidence="8">
    <location>
        <position position="209"/>
    </location>
    <ligand>
        <name>Zn(2+)</name>
        <dbReference type="ChEBI" id="CHEBI:29105"/>
        <label>2</label>
        <note>catalytic</note>
    </ligand>
</feature>
<dbReference type="EMBL" id="JBFNQN010000002">
    <property type="protein sequence ID" value="MEW9263898.1"/>
    <property type="molecule type" value="Genomic_DNA"/>
</dbReference>
<evidence type="ECO:0000256" key="6">
    <source>
        <dbReference type="ARBA" id="ARBA00022801"/>
    </source>
</evidence>
<dbReference type="InterPro" id="IPR036866">
    <property type="entry name" value="RibonucZ/Hydroxyglut_hydro"/>
</dbReference>
<dbReference type="EC" id="3.1.26.11" evidence="8"/>
<dbReference type="RefSeq" id="WP_367636487.1">
    <property type="nucleotide sequence ID" value="NZ_JBFNQN010000002.1"/>
</dbReference>
<evidence type="ECO:0000256" key="8">
    <source>
        <dbReference type="HAMAP-Rule" id="MF_01818"/>
    </source>
</evidence>
<feature type="binding site" evidence="8">
    <location>
        <position position="67"/>
    </location>
    <ligand>
        <name>Zn(2+)</name>
        <dbReference type="ChEBI" id="CHEBI:29105"/>
        <label>1</label>
        <note>catalytic</note>
    </ligand>
</feature>
<keyword evidence="11" id="KW-1185">Reference proteome</keyword>
<dbReference type="SMART" id="SM00849">
    <property type="entry name" value="Lactamase_B"/>
    <property type="match status" value="1"/>
</dbReference>
<proteinExistence type="inferred from homology"/>
<gene>
    <name evidence="8" type="primary">rnz</name>
    <name evidence="10" type="ORF">AB1207_03985</name>
</gene>
<keyword evidence="3 8" id="KW-0540">Nuclease</keyword>
<feature type="binding site" evidence="8">
    <location>
        <position position="72"/>
    </location>
    <ligand>
        <name>Zn(2+)</name>
        <dbReference type="ChEBI" id="CHEBI:29105"/>
        <label>2</label>
        <note>catalytic</note>
    </ligand>
</feature>
<dbReference type="PANTHER" id="PTHR46018">
    <property type="entry name" value="ZINC PHOSPHODIESTERASE ELAC PROTEIN 1"/>
    <property type="match status" value="1"/>
</dbReference>
<sequence length="316" mass="33916">MSLGSGPRELVVLGTAGAVPTRERNHNGYLLRWDGTSVLFDPGEGIQRQMLHAGVSSPRIERICVTHRHNDHCLGVPGVLNRMAQDRPGREVTVHGPEDAFEHLRALAVVAQANVRVTVQGHPALEEDVPVADVAGSALTARALDHRVPALGYRLVEPEHVTFSPDALRAAGITGPDVGRLQREGELRGVRLADVSTRRRGQVFAFVMDTRLCPSVSEVVRDADLAVLECTFTDRDADLALARGHLTARQAGETAARAGVRSLVLTHVSARYDGAELEEEARAAVAAVGGRTTVRVVRDLDVVPVPPRAERSSVAA</sequence>
<evidence type="ECO:0000256" key="1">
    <source>
        <dbReference type="ARBA" id="ARBA00011738"/>
    </source>
</evidence>
<evidence type="ECO:0000256" key="2">
    <source>
        <dbReference type="ARBA" id="ARBA00022694"/>
    </source>
</evidence>